<organism evidence="2 3">
    <name type="scientific">Nocardiopsis suaedae</name>
    <dbReference type="NCBI Taxonomy" id="3018444"/>
    <lineage>
        <taxon>Bacteria</taxon>
        <taxon>Bacillati</taxon>
        <taxon>Actinomycetota</taxon>
        <taxon>Actinomycetes</taxon>
        <taxon>Streptosporangiales</taxon>
        <taxon>Nocardiopsidaceae</taxon>
        <taxon>Nocardiopsis</taxon>
    </lineage>
</organism>
<evidence type="ECO:0000313" key="3">
    <source>
        <dbReference type="Proteomes" id="UP001165685"/>
    </source>
</evidence>
<gene>
    <name evidence="2" type="ORF">O4U47_14560</name>
</gene>
<feature type="region of interest" description="Disordered" evidence="1">
    <location>
        <begin position="165"/>
        <end position="189"/>
    </location>
</feature>
<proteinExistence type="predicted"/>
<evidence type="ECO:0000313" key="2">
    <source>
        <dbReference type="EMBL" id="MDA2805737.1"/>
    </source>
</evidence>
<accession>A0ABT4TNN5</accession>
<name>A0ABT4TNN5_9ACTN</name>
<protein>
    <submittedName>
        <fullName evidence="2">Uncharacterized protein</fullName>
    </submittedName>
</protein>
<keyword evidence="3" id="KW-1185">Reference proteome</keyword>
<comment type="caution">
    <text evidence="2">The sequence shown here is derived from an EMBL/GenBank/DDBJ whole genome shotgun (WGS) entry which is preliminary data.</text>
</comment>
<evidence type="ECO:0000256" key="1">
    <source>
        <dbReference type="SAM" id="MobiDB-lite"/>
    </source>
</evidence>
<sequence length="317" mass="33559">MSVDVQERRRFTAALLGEDAAPPPSGPAPQVVRGVAVHITAHMLTVATLDGEERFLFERTTSFWRGRDVGPEDVRVGDDVLVRCGGTGRWVVDRLWAQLGRVTGTIVSADEDAVVVDPGHGRPRAVAVIPYRSSGRMAVRHPVLEPGYLFDAVGVRERGTVHTTVPVTTQPPRPAARMPRRPPARRVPSAQSGIVTWYDPAFGRAAHTDPRAHACGAAYPALDPGSDCGPACDRSEPCLPLPLLSLGATVAVRNDDTGVSGVYPVLNCASAAARFCDRCREASGDASGRLAELTLPAFTALGGRPEVGCFAATMEAG</sequence>
<reference evidence="2" key="1">
    <citation type="submission" date="2023-01" db="EMBL/GenBank/DDBJ databases">
        <title>Draft genome sequence of Nocardiopsis sp. LSu2-4 isolated from halophytes.</title>
        <authorList>
            <person name="Duangmal K."/>
            <person name="Chantavorakit T."/>
        </authorList>
    </citation>
    <scope>NUCLEOTIDE SEQUENCE</scope>
    <source>
        <strain evidence="2">LSu2-4</strain>
    </source>
</reference>
<dbReference type="RefSeq" id="WP_270678389.1">
    <property type="nucleotide sequence ID" value="NZ_JAQFWP010000024.1"/>
</dbReference>
<dbReference type="Proteomes" id="UP001165685">
    <property type="component" value="Unassembled WGS sequence"/>
</dbReference>
<dbReference type="EMBL" id="JAQFWP010000024">
    <property type="protein sequence ID" value="MDA2805737.1"/>
    <property type="molecule type" value="Genomic_DNA"/>
</dbReference>